<dbReference type="GO" id="GO:0003700">
    <property type="term" value="F:DNA-binding transcription factor activity"/>
    <property type="evidence" value="ECO:0007669"/>
    <property type="project" value="InterPro"/>
</dbReference>
<dbReference type="Proteomes" id="UP000271683">
    <property type="component" value="Unassembled WGS sequence"/>
</dbReference>
<dbReference type="AlphaFoldDB" id="A0A3N1GL37"/>
<dbReference type="PANTHER" id="PTHR44846:SF1">
    <property type="entry name" value="MANNOSYL-D-GLYCERATE TRANSPORT_METABOLISM SYSTEM REPRESSOR MNGR-RELATED"/>
    <property type="match status" value="1"/>
</dbReference>
<evidence type="ECO:0000259" key="4">
    <source>
        <dbReference type="PROSITE" id="PS50949"/>
    </source>
</evidence>
<dbReference type="OrthoDB" id="3402772at2"/>
<dbReference type="InterPro" id="IPR036388">
    <property type="entry name" value="WH-like_DNA-bd_sf"/>
</dbReference>
<dbReference type="PANTHER" id="PTHR44846">
    <property type="entry name" value="MANNOSYL-D-GLYCERATE TRANSPORT/METABOLISM SYSTEM REPRESSOR MNGR-RELATED"/>
    <property type="match status" value="1"/>
</dbReference>
<dbReference type="Gene3D" id="1.10.10.10">
    <property type="entry name" value="Winged helix-like DNA-binding domain superfamily/Winged helix DNA-binding domain"/>
    <property type="match status" value="3"/>
</dbReference>
<dbReference type="GO" id="GO:0045892">
    <property type="term" value="P:negative regulation of DNA-templated transcription"/>
    <property type="evidence" value="ECO:0007669"/>
    <property type="project" value="TreeGrafter"/>
</dbReference>
<comment type="caution">
    <text evidence="5">The sequence shown here is derived from an EMBL/GenBank/DDBJ whole genome shotgun (WGS) entry which is preliminary data.</text>
</comment>
<dbReference type="SUPFAM" id="SSF46785">
    <property type="entry name" value="Winged helix' DNA-binding domain"/>
    <property type="match status" value="3"/>
</dbReference>
<gene>
    <name evidence="5" type="ORF">EDD30_3840</name>
</gene>
<feature type="domain" description="HTH gntR-type" evidence="4">
    <location>
        <begin position="103"/>
        <end position="171"/>
    </location>
</feature>
<proteinExistence type="predicted"/>
<dbReference type="Pfam" id="PF00392">
    <property type="entry name" value="GntR"/>
    <property type="match status" value="3"/>
</dbReference>
<keyword evidence="2" id="KW-0238">DNA-binding</keyword>
<dbReference type="GO" id="GO:0003677">
    <property type="term" value="F:DNA binding"/>
    <property type="evidence" value="ECO:0007669"/>
    <property type="project" value="UniProtKB-KW"/>
</dbReference>
<reference evidence="5 6" key="1">
    <citation type="submission" date="2018-11" db="EMBL/GenBank/DDBJ databases">
        <title>Sequencing the genomes of 1000 actinobacteria strains.</title>
        <authorList>
            <person name="Klenk H.-P."/>
        </authorList>
    </citation>
    <scope>NUCLEOTIDE SEQUENCE [LARGE SCALE GENOMIC DNA]</scope>
    <source>
        <strain evidence="5 6">DSM 43634</strain>
    </source>
</reference>
<evidence type="ECO:0000256" key="1">
    <source>
        <dbReference type="ARBA" id="ARBA00023015"/>
    </source>
</evidence>
<dbReference type="InterPro" id="IPR036390">
    <property type="entry name" value="WH_DNA-bd_sf"/>
</dbReference>
<evidence type="ECO:0000313" key="5">
    <source>
        <dbReference type="EMBL" id="ROP30955.1"/>
    </source>
</evidence>
<protein>
    <submittedName>
        <fullName evidence="5">Regulatory GntR family protein</fullName>
    </submittedName>
</protein>
<feature type="domain" description="HTH gntR-type" evidence="4">
    <location>
        <begin position="28"/>
        <end position="96"/>
    </location>
</feature>
<dbReference type="InterPro" id="IPR000524">
    <property type="entry name" value="Tscrpt_reg_HTH_GntR"/>
</dbReference>
<sequence length="249" mass="26381">MAASEPLPLALSQHTSARRPVESARISGAGYREIAETLRDSINSGELAPGTQLPAEMEVCRRWGVSRVTARRALASLEADGLADSIQGRGRFVKGPEGTRTTGSRAEAIAAEIRGDVTAGRLSPGDRIASEAALSERHGVARGTAREALLILDREGLTTVVAGRGRFVAAPDEQLLDNRAEEIARDLRTQIATQQLAPGDSLAGEGELASVYGAARGTVRRALEMLELEGIVNRVPGRSRVVADVKETQ</sequence>
<feature type="domain" description="HTH gntR-type" evidence="4">
    <location>
        <begin position="177"/>
        <end position="245"/>
    </location>
</feature>
<organism evidence="5 6">
    <name type="scientific">Couchioplanes caeruleus</name>
    <dbReference type="NCBI Taxonomy" id="56438"/>
    <lineage>
        <taxon>Bacteria</taxon>
        <taxon>Bacillati</taxon>
        <taxon>Actinomycetota</taxon>
        <taxon>Actinomycetes</taxon>
        <taxon>Micromonosporales</taxon>
        <taxon>Micromonosporaceae</taxon>
        <taxon>Couchioplanes</taxon>
    </lineage>
</organism>
<dbReference type="InterPro" id="IPR050679">
    <property type="entry name" value="Bact_HTH_transcr_reg"/>
</dbReference>
<dbReference type="PRINTS" id="PR00035">
    <property type="entry name" value="HTHGNTR"/>
</dbReference>
<dbReference type="CDD" id="cd07377">
    <property type="entry name" value="WHTH_GntR"/>
    <property type="match status" value="3"/>
</dbReference>
<dbReference type="SMART" id="SM00345">
    <property type="entry name" value="HTH_GNTR"/>
    <property type="match status" value="3"/>
</dbReference>
<accession>A0A3N1GL37</accession>
<dbReference type="PROSITE" id="PS50949">
    <property type="entry name" value="HTH_GNTR"/>
    <property type="match status" value="3"/>
</dbReference>
<evidence type="ECO:0000313" key="6">
    <source>
        <dbReference type="Proteomes" id="UP000271683"/>
    </source>
</evidence>
<name>A0A3N1GL37_9ACTN</name>
<keyword evidence="3" id="KW-0804">Transcription</keyword>
<evidence type="ECO:0000256" key="3">
    <source>
        <dbReference type="ARBA" id="ARBA00023163"/>
    </source>
</evidence>
<evidence type="ECO:0000256" key="2">
    <source>
        <dbReference type="ARBA" id="ARBA00023125"/>
    </source>
</evidence>
<keyword evidence="1" id="KW-0805">Transcription regulation</keyword>
<dbReference type="EMBL" id="RJKL01000001">
    <property type="protein sequence ID" value="ROP30955.1"/>
    <property type="molecule type" value="Genomic_DNA"/>
</dbReference>